<dbReference type="RefSeq" id="WP_056965497.1">
    <property type="nucleotide sequence ID" value="NZ_AYYQ01000001.1"/>
</dbReference>
<reference evidence="1 2" key="1">
    <citation type="journal article" date="2015" name="Genome Announc.">
        <title>Expanding the biotechnology potential of lactobacilli through comparative genomics of 213 strains and associated genera.</title>
        <authorList>
            <person name="Sun Z."/>
            <person name="Harris H.M."/>
            <person name="McCann A."/>
            <person name="Guo C."/>
            <person name="Argimon S."/>
            <person name="Zhang W."/>
            <person name="Yang X."/>
            <person name="Jeffery I.B."/>
            <person name="Cooney J.C."/>
            <person name="Kagawa T.F."/>
            <person name="Liu W."/>
            <person name="Song Y."/>
            <person name="Salvetti E."/>
            <person name="Wrobel A."/>
            <person name="Rasinkangas P."/>
            <person name="Parkhill J."/>
            <person name="Rea M.C."/>
            <person name="O'Sullivan O."/>
            <person name="Ritari J."/>
            <person name="Douillard F.P."/>
            <person name="Paul Ross R."/>
            <person name="Yang R."/>
            <person name="Briner A.E."/>
            <person name="Felis G.E."/>
            <person name="de Vos W.M."/>
            <person name="Barrangou R."/>
            <person name="Klaenhammer T.R."/>
            <person name="Caufield P.W."/>
            <person name="Cui Y."/>
            <person name="Zhang H."/>
            <person name="O'Toole P.W."/>
        </authorList>
    </citation>
    <scope>NUCLEOTIDE SEQUENCE [LARGE SCALE GENOMIC DNA]</scope>
    <source>
        <strain evidence="1 2">DSM 23829</strain>
    </source>
</reference>
<proteinExistence type="predicted"/>
<protein>
    <submittedName>
        <fullName evidence="1">Uncharacterized protein</fullName>
    </submittedName>
</protein>
<dbReference type="OrthoDB" id="2313946at2"/>
<dbReference type="EMBL" id="AYYQ01000001">
    <property type="protein sequence ID" value="KRM69850.1"/>
    <property type="molecule type" value="Genomic_DNA"/>
</dbReference>
<name>A0A0R2ATC5_9LACO</name>
<keyword evidence="2" id="KW-1185">Reference proteome</keyword>
<evidence type="ECO:0000313" key="1">
    <source>
        <dbReference type="EMBL" id="KRM69850.1"/>
    </source>
</evidence>
<dbReference type="STRING" id="1423781.FD06_GL000015"/>
<accession>A0A0R2ATC5</accession>
<organism evidence="1 2">
    <name type="scientific">Apilactobacillus ozensis DSM 23829 = JCM 17196</name>
    <dbReference type="NCBI Taxonomy" id="1423781"/>
    <lineage>
        <taxon>Bacteria</taxon>
        <taxon>Bacillati</taxon>
        <taxon>Bacillota</taxon>
        <taxon>Bacilli</taxon>
        <taxon>Lactobacillales</taxon>
        <taxon>Lactobacillaceae</taxon>
        <taxon>Apilactobacillus</taxon>
    </lineage>
</organism>
<dbReference type="AlphaFoldDB" id="A0A0R2ATC5"/>
<evidence type="ECO:0000313" key="2">
    <source>
        <dbReference type="Proteomes" id="UP000052012"/>
    </source>
</evidence>
<comment type="caution">
    <text evidence="1">The sequence shown here is derived from an EMBL/GenBank/DDBJ whole genome shotgun (WGS) entry which is preliminary data.</text>
</comment>
<gene>
    <name evidence="1" type="ORF">FD06_GL000015</name>
</gene>
<sequence>MNTIYSDLQDAFNDRKLINVYQEDEDVFYTGYVNRINDDETLLSTYDSLGLADGMVCLKNSVISEVEFDSDDLSDIKLRMSIAADDDFIDFYPNSLSFATNINLFEQIIIQSMLDKQVILVQDLISNRFIEGLVTDVSDTNFKIKNVDKFHFSNKKETTINFTNIKLVEFQGRELTILSRCLDVFKKDSLPTIIKREQAEIVDGLKQAYKNQQLVEIRSRYNKRYFYVGQIISLSDSQLVIKVVDMAGQFGGYVLMKNLAVHNLIVQSDYLFLIQQFIDMNKYYHMESQPVLNYEREFDSQDNLFSDIINQSQKLRYLIRLQLNNGNDFMGYPVKTDDDNVYINQLDETKTFLILNKKIALNDVMEISFGYVDAYLVREILSLRGEI</sequence>
<dbReference type="Proteomes" id="UP000052012">
    <property type="component" value="Unassembled WGS sequence"/>
</dbReference>
<dbReference type="PATRIC" id="fig|1423781.4.peg.16"/>